<accession>A0A1G4XAX6</accession>
<feature type="domain" description="EAL" evidence="1">
    <location>
        <begin position="1"/>
        <end position="246"/>
    </location>
</feature>
<dbReference type="PANTHER" id="PTHR33121">
    <property type="entry name" value="CYCLIC DI-GMP PHOSPHODIESTERASE PDEF"/>
    <property type="match status" value="1"/>
</dbReference>
<dbReference type="PROSITE" id="PS50883">
    <property type="entry name" value="EAL"/>
    <property type="match status" value="1"/>
</dbReference>
<dbReference type="InterPro" id="IPR035919">
    <property type="entry name" value="EAL_sf"/>
</dbReference>
<dbReference type="PANTHER" id="PTHR33121:SF70">
    <property type="entry name" value="SIGNALING PROTEIN YKOW"/>
    <property type="match status" value="1"/>
</dbReference>
<dbReference type="GeneID" id="23845453"/>
<dbReference type="Pfam" id="PF00563">
    <property type="entry name" value="EAL"/>
    <property type="match status" value="1"/>
</dbReference>
<dbReference type="SUPFAM" id="SSF141868">
    <property type="entry name" value="EAL domain-like"/>
    <property type="match status" value="1"/>
</dbReference>
<protein>
    <submittedName>
        <fullName evidence="2">EAL domain, c-di-GMP-specific phosphodiesterase class I (Or its enzymatically inactive variant)</fullName>
    </submittedName>
</protein>
<name>A0A1G4XAX6_9ENTR</name>
<organism evidence="2 3">
    <name type="scientific">Kosakonia sacchari</name>
    <dbReference type="NCBI Taxonomy" id="1158459"/>
    <lineage>
        <taxon>Bacteria</taxon>
        <taxon>Pseudomonadati</taxon>
        <taxon>Pseudomonadota</taxon>
        <taxon>Gammaproteobacteria</taxon>
        <taxon>Enterobacterales</taxon>
        <taxon>Enterobacteriaceae</taxon>
        <taxon>Kosakonia</taxon>
    </lineage>
</organism>
<dbReference type="GO" id="GO:0071111">
    <property type="term" value="F:cyclic-guanylate-specific phosphodiesterase activity"/>
    <property type="evidence" value="ECO:0007669"/>
    <property type="project" value="InterPro"/>
</dbReference>
<evidence type="ECO:0000313" key="3">
    <source>
        <dbReference type="Proteomes" id="UP000183569"/>
    </source>
</evidence>
<sequence>MKINTLEIKGRKFLMTAEFHPIITLSGKKILRYQAVAQFYNAEDFLIPAEQIATLLEETAVSRKVTDFIFEVICHVLKMKETMTLSFILSPQLVNDMDYLTQLIERCQHHNIAPQRIEIEVNDKITYPQFISRLPALKKAKEYGFMVSLGKFSHGNEHAERLQLFAFNTIKIDRSLVDGIARYPAKLSTLHRFIGSVIPAGTNVICEGVDSSADLALLNRYHSGGIQGYTFSRPLSFKQLQLLEGF</sequence>
<evidence type="ECO:0000313" key="2">
    <source>
        <dbReference type="EMBL" id="SCX38292.1"/>
    </source>
</evidence>
<dbReference type="AlphaFoldDB" id="A0A1G4XAX6"/>
<dbReference type="Gene3D" id="3.20.20.450">
    <property type="entry name" value="EAL domain"/>
    <property type="match status" value="1"/>
</dbReference>
<dbReference type="Proteomes" id="UP000183569">
    <property type="component" value="Unassembled WGS sequence"/>
</dbReference>
<comment type="caution">
    <text evidence="2">The sequence shown here is derived from an EMBL/GenBank/DDBJ whole genome shotgun (WGS) entry which is preliminary data.</text>
</comment>
<evidence type="ECO:0000259" key="1">
    <source>
        <dbReference type="PROSITE" id="PS50883"/>
    </source>
</evidence>
<dbReference type="EMBL" id="FMUI01000002">
    <property type="protein sequence ID" value="SCX38292.1"/>
    <property type="molecule type" value="Genomic_DNA"/>
</dbReference>
<reference evidence="2 3" key="1">
    <citation type="submission" date="2016-10" db="EMBL/GenBank/DDBJ databases">
        <authorList>
            <person name="Varghese N."/>
            <person name="Submissions S."/>
        </authorList>
    </citation>
    <scope>NUCLEOTIDE SEQUENCE [LARGE SCALE GENOMIC DNA]</scope>
    <source>
        <strain evidence="2 3">CGMCC 1.12102</strain>
    </source>
</reference>
<gene>
    <name evidence="2" type="ORF">SAMN02927897_00262</name>
</gene>
<dbReference type="InterPro" id="IPR050706">
    <property type="entry name" value="Cyclic-di-GMP_PDE-like"/>
</dbReference>
<dbReference type="RefSeq" id="WP_017456573.1">
    <property type="nucleotide sequence ID" value="NZ_FMUI01000002.1"/>
</dbReference>
<dbReference type="SMART" id="SM00052">
    <property type="entry name" value="EAL"/>
    <property type="match status" value="1"/>
</dbReference>
<dbReference type="CDD" id="cd01948">
    <property type="entry name" value="EAL"/>
    <property type="match status" value="1"/>
</dbReference>
<dbReference type="InterPro" id="IPR001633">
    <property type="entry name" value="EAL_dom"/>
</dbReference>
<proteinExistence type="predicted"/>